<evidence type="ECO:0000256" key="1">
    <source>
        <dbReference type="ARBA" id="ARBA00023015"/>
    </source>
</evidence>
<dbReference type="Proteomes" id="UP001596139">
    <property type="component" value="Unassembled WGS sequence"/>
</dbReference>
<keyword evidence="3" id="KW-0804">Transcription</keyword>
<feature type="domain" description="HTH araC/xylS-type" evidence="4">
    <location>
        <begin position="176"/>
        <end position="273"/>
    </location>
</feature>
<dbReference type="InterPro" id="IPR003313">
    <property type="entry name" value="AraC-bd"/>
</dbReference>
<dbReference type="Gene3D" id="1.10.10.60">
    <property type="entry name" value="Homeodomain-like"/>
    <property type="match status" value="1"/>
</dbReference>
<dbReference type="Pfam" id="PF12833">
    <property type="entry name" value="HTH_18"/>
    <property type="match status" value="1"/>
</dbReference>
<comment type="caution">
    <text evidence="5">The sequence shown here is derived from an EMBL/GenBank/DDBJ whole genome shotgun (WGS) entry which is preliminary data.</text>
</comment>
<dbReference type="Pfam" id="PF02311">
    <property type="entry name" value="AraC_binding"/>
    <property type="match status" value="1"/>
</dbReference>
<accession>A0ABW1MUY8</accession>
<keyword evidence="1" id="KW-0805">Transcription regulation</keyword>
<gene>
    <name evidence="5" type="ORF">ACFP4F_32575</name>
</gene>
<name>A0ABW1MUY8_9ACTN</name>
<evidence type="ECO:0000313" key="6">
    <source>
        <dbReference type="Proteomes" id="UP001596139"/>
    </source>
</evidence>
<keyword evidence="2" id="KW-0238">DNA-binding</keyword>
<reference evidence="6" key="1">
    <citation type="journal article" date="2019" name="Int. J. Syst. Evol. Microbiol.">
        <title>The Global Catalogue of Microorganisms (GCM) 10K type strain sequencing project: providing services to taxonomists for standard genome sequencing and annotation.</title>
        <authorList>
            <consortium name="The Broad Institute Genomics Platform"/>
            <consortium name="The Broad Institute Genome Sequencing Center for Infectious Disease"/>
            <person name="Wu L."/>
            <person name="Ma J."/>
        </authorList>
    </citation>
    <scope>NUCLEOTIDE SEQUENCE [LARGE SCALE GENOMIC DNA]</scope>
    <source>
        <strain evidence="6">CGMCC 1.15180</strain>
    </source>
</reference>
<dbReference type="InterPro" id="IPR050204">
    <property type="entry name" value="AraC_XylS_family_regulators"/>
</dbReference>
<protein>
    <submittedName>
        <fullName evidence="5">AraC family transcriptional regulator</fullName>
    </submittedName>
</protein>
<dbReference type="InterPro" id="IPR018060">
    <property type="entry name" value="HTH_AraC"/>
</dbReference>
<sequence length="281" mass="31143">MVRRPHPQVTAWRPAVAGIAEVYHAHLTGHAYPMHTHGAWTLLIVDDGMVRYDLDRHEHGALRTGVTLLPPHVPHNGSPITPEGFRKRVLYLDPEAAGLGEEYIGLAVDAPVLEDATLRDRIHRLHDALVLPGEELESESRLVCVTERLRQHLTRRHLARRDAPAAPPAAGPGLARQLRDLLDARLAEGLTLQEASGLLHAHPAHLVRAFSREFAISPHQYLTARRVDLARRLLLDGMAPRDAAAAAGFHDQPHLTRHFKRVLGVPPGHFTDRRPAPAPSR</sequence>
<proteinExistence type="predicted"/>
<dbReference type="InterPro" id="IPR037923">
    <property type="entry name" value="HTH-like"/>
</dbReference>
<dbReference type="InterPro" id="IPR009057">
    <property type="entry name" value="Homeodomain-like_sf"/>
</dbReference>
<evidence type="ECO:0000313" key="5">
    <source>
        <dbReference type="EMBL" id="MFC6067256.1"/>
    </source>
</evidence>
<dbReference type="SMART" id="SM00342">
    <property type="entry name" value="HTH_ARAC"/>
    <property type="match status" value="1"/>
</dbReference>
<dbReference type="PANTHER" id="PTHR46796">
    <property type="entry name" value="HTH-TYPE TRANSCRIPTIONAL ACTIVATOR RHAS-RELATED"/>
    <property type="match status" value="1"/>
</dbReference>
<dbReference type="SUPFAM" id="SSF51215">
    <property type="entry name" value="Regulatory protein AraC"/>
    <property type="match status" value="1"/>
</dbReference>
<evidence type="ECO:0000259" key="4">
    <source>
        <dbReference type="PROSITE" id="PS01124"/>
    </source>
</evidence>
<organism evidence="5 6">
    <name type="scientific">Streptomyces ochraceiscleroticus</name>
    <dbReference type="NCBI Taxonomy" id="47761"/>
    <lineage>
        <taxon>Bacteria</taxon>
        <taxon>Bacillati</taxon>
        <taxon>Actinomycetota</taxon>
        <taxon>Actinomycetes</taxon>
        <taxon>Kitasatosporales</taxon>
        <taxon>Streptomycetaceae</taxon>
        <taxon>Streptomyces</taxon>
    </lineage>
</organism>
<evidence type="ECO:0000256" key="2">
    <source>
        <dbReference type="ARBA" id="ARBA00023125"/>
    </source>
</evidence>
<keyword evidence="6" id="KW-1185">Reference proteome</keyword>
<dbReference type="EMBL" id="JBHSPX010000012">
    <property type="protein sequence ID" value="MFC6067256.1"/>
    <property type="molecule type" value="Genomic_DNA"/>
</dbReference>
<dbReference type="SUPFAM" id="SSF46689">
    <property type="entry name" value="Homeodomain-like"/>
    <property type="match status" value="2"/>
</dbReference>
<dbReference type="PROSITE" id="PS01124">
    <property type="entry name" value="HTH_ARAC_FAMILY_2"/>
    <property type="match status" value="1"/>
</dbReference>
<evidence type="ECO:0000256" key="3">
    <source>
        <dbReference type="ARBA" id="ARBA00023163"/>
    </source>
</evidence>
<dbReference type="PANTHER" id="PTHR46796:SF2">
    <property type="entry name" value="TRANSCRIPTIONAL REGULATORY PROTEIN"/>
    <property type="match status" value="1"/>
</dbReference>
<dbReference type="RefSeq" id="WP_031057555.1">
    <property type="nucleotide sequence ID" value="NZ_JBHSPX010000012.1"/>
</dbReference>